<organism evidence="1 2">
    <name type="scientific">Desulfocucumis palustris</name>
    <dbReference type="NCBI Taxonomy" id="1898651"/>
    <lineage>
        <taxon>Bacteria</taxon>
        <taxon>Bacillati</taxon>
        <taxon>Bacillota</taxon>
        <taxon>Clostridia</taxon>
        <taxon>Eubacteriales</taxon>
        <taxon>Desulfocucumaceae</taxon>
        <taxon>Desulfocucumis</taxon>
    </lineage>
</organism>
<evidence type="ECO:0000313" key="2">
    <source>
        <dbReference type="Proteomes" id="UP000239549"/>
    </source>
</evidence>
<proteinExistence type="predicted"/>
<dbReference type="Proteomes" id="UP000239549">
    <property type="component" value="Unassembled WGS sequence"/>
</dbReference>
<evidence type="ECO:0000313" key="1">
    <source>
        <dbReference type="EMBL" id="GBF32164.1"/>
    </source>
</evidence>
<keyword evidence="2" id="KW-1185">Reference proteome</keyword>
<accession>A0A2L2X8B5</accession>
<gene>
    <name evidence="1" type="ORF">DCCM_0355</name>
</gene>
<protein>
    <submittedName>
        <fullName evidence="1">Uncharacterized protein</fullName>
    </submittedName>
</protein>
<dbReference type="EMBL" id="BFAV01000018">
    <property type="protein sequence ID" value="GBF32164.1"/>
    <property type="molecule type" value="Genomic_DNA"/>
</dbReference>
<comment type="caution">
    <text evidence="1">The sequence shown here is derived from an EMBL/GenBank/DDBJ whole genome shotgun (WGS) entry which is preliminary data.</text>
</comment>
<dbReference type="AlphaFoldDB" id="A0A2L2X8B5"/>
<sequence>MFGGNGSAVTFFYLSINLLRPDHGPGRGLKNDNFVKYINNYIIRGQAWTGILF</sequence>
<reference evidence="2" key="1">
    <citation type="submission" date="2018-02" db="EMBL/GenBank/DDBJ databases">
        <title>Genome sequence of Desulfocucumis palustris strain NAW-5.</title>
        <authorList>
            <person name="Watanabe M."/>
            <person name="Kojima H."/>
            <person name="Fukui M."/>
        </authorList>
    </citation>
    <scope>NUCLEOTIDE SEQUENCE [LARGE SCALE GENOMIC DNA]</scope>
    <source>
        <strain evidence="2">NAW-5</strain>
    </source>
</reference>
<name>A0A2L2X8B5_9FIRM</name>